<accession>I9VSG9</accession>
<name>I9VSG9_HELPX</name>
<proteinExistence type="predicted"/>
<gene>
    <name evidence="1" type="ORF">HPHPH34_1475</name>
</gene>
<organism evidence="1 2">
    <name type="scientific">Helicobacter pylori Hp H-34</name>
    <dbReference type="NCBI Taxonomy" id="992069"/>
    <lineage>
        <taxon>Bacteria</taxon>
        <taxon>Pseudomonadati</taxon>
        <taxon>Campylobacterota</taxon>
        <taxon>Epsilonproteobacteria</taxon>
        <taxon>Campylobacterales</taxon>
        <taxon>Helicobacteraceae</taxon>
        <taxon>Helicobacter</taxon>
    </lineage>
</organism>
<reference evidence="1 2" key="1">
    <citation type="journal article" date="2013" name="Pathog. Dis.">
        <title>Genome sequences of 65 Helicobacter pylori strains isolated from asymptomatic individuals and patients with gastric cancer, peptic ulcer disease, or gastritis.</title>
        <authorList>
            <person name="Blanchard T.G."/>
            <person name="Czinn S.J."/>
            <person name="Correa P."/>
            <person name="Nakazawa T."/>
            <person name="Keelan M."/>
            <person name="Morningstar L."/>
            <person name="Santana-Cruz I."/>
            <person name="Maroo A."/>
            <person name="McCracken C."/>
            <person name="Shefchek K."/>
            <person name="Daugherty S."/>
            <person name="Song Y."/>
            <person name="Fraser C.M."/>
            <person name="Fricke W.F."/>
        </authorList>
    </citation>
    <scope>NUCLEOTIDE SEQUENCE [LARGE SCALE GENOMIC DNA]</scope>
    <source>
        <strain evidence="1 2">Hp H-34</strain>
    </source>
</reference>
<protein>
    <submittedName>
        <fullName evidence="1">Uncharacterized protein</fullName>
    </submittedName>
</protein>
<dbReference type="Proteomes" id="UP000004741">
    <property type="component" value="Unassembled WGS sequence"/>
</dbReference>
<sequence>MQKMYQNENLFTMSLILPQIYWISKKVLGCFDALNQAFKSVFNLIRIWFLERLL</sequence>
<dbReference type="PATRIC" id="fig|992069.3.peg.1437"/>
<evidence type="ECO:0000313" key="2">
    <source>
        <dbReference type="Proteomes" id="UP000004741"/>
    </source>
</evidence>
<evidence type="ECO:0000313" key="1">
    <source>
        <dbReference type="EMBL" id="EJB94914.1"/>
    </source>
</evidence>
<dbReference type="AlphaFoldDB" id="I9VSG9"/>
<dbReference type="EMBL" id="AKPH01000007">
    <property type="protein sequence ID" value="EJB94914.1"/>
    <property type="molecule type" value="Genomic_DNA"/>
</dbReference>
<comment type="caution">
    <text evidence="1">The sequence shown here is derived from an EMBL/GenBank/DDBJ whole genome shotgun (WGS) entry which is preliminary data.</text>
</comment>